<protein>
    <submittedName>
        <fullName evidence="1">Pentatricopeptide repeat-containing protein</fullName>
    </submittedName>
</protein>
<dbReference type="Proteomes" id="UP000237347">
    <property type="component" value="Unassembled WGS sequence"/>
</dbReference>
<dbReference type="GO" id="GO:0003723">
    <property type="term" value="F:RNA binding"/>
    <property type="evidence" value="ECO:0007669"/>
    <property type="project" value="InterPro"/>
</dbReference>
<gene>
    <name evidence="1" type="primary">PCMP-E82_4</name>
    <name evidence="1" type="ORF">CFP56_022416</name>
</gene>
<name>A0AAW0KC72_QUESU</name>
<comment type="caution">
    <text evidence="1">The sequence shown here is derived from an EMBL/GenBank/DDBJ whole genome shotgun (WGS) entry which is preliminary data.</text>
</comment>
<dbReference type="PANTHER" id="PTHR47926">
    <property type="entry name" value="PENTATRICOPEPTIDE REPEAT-CONTAINING PROTEIN"/>
    <property type="match status" value="1"/>
</dbReference>
<sequence length="207" mass="22626">MEKKFSMALRKLDMEAGLKVFEFIPKWNVLACTSLISVNVNKYGCAVEALNLLFDMLIVGFVPDKAIFLSAIGACAHLGAPALGQSIHAYILKTNNGADTFIGTALVDMYSKIGNAISAQEIFSKLERKDDMACAGYFEGAEKLVKKMSMQLKFCHMGCSLNGCEIHENVNLADQVSSRITELEPQGSGVFVLLSNIYARAGKWQEV</sequence>
<dbReference type="GO" id="GO:0009451">
    <property type="term" value="P:RNA modification"/>
    <property type="evidence" value="ECO:0007669"/>
    <property type="project" value="InterPro"/>
</dbReference>
<keyword evidence="2" id="KW-1185">Reference proteome</keyword>
<dbReference type="InterPro" id="IPR011990">
    <property type="entry name" value="TPR-like_helical_dom_sf"/>
</dbReference>
<accession>A0AAW0KC72</accession>
<dbReference type="InterPro" id="IPR046848">
    <property type="entry name" value="E_motif"/>
</dbReference>
<dbReference type="InterPro" id="IPR046960">
    <property type="entry name" value="PPR_At4g14850-like_plant"/>
</dbReference>
<organism evidence="1 2">
    <name type="scientific">Quercus suber</name>
    <name type="common">Cork oak</name>
    <dbReference type="NCBI Taxonomy" id="58331"/>
    <lineage>
        <taxon>Eukaryota</taxon>
        <taxon>Viridiplantae</taxon>
        <taxon>Streptophyta</taxon>
        <taxon>Embryophyta</taxon>
        <taxon>Tracheophyta</taxon>
        <taxon>Spermatophyta</taxon>
        <taxon>Magnoliopsida</taxon>
        <taxon>eudicotyledons</taxon>
        <taxon>Gunneridae</taxon>
        <taxon>Pentapetalae</taxon>
        <taxon>rosids</taxon>
        <taxon>fabids</taxon>
        <taxon>Fagales</taxon>
        <taxon>Fagaceae</taxon>
        <taxon>Quercus</taxon>
    </lineage>
</organism>
<dbReference type="Pfam" id="PF20431">
    <property type="entry name" value="E_motif"/>
    <property type="match status" value="1"/>
</dbReference>
<proteinExistence type="predicted"/>
<evidence type="ECO:0000313" key="2">
    <source>
        <dbReference type="Proteomes" id="UP000237347"/>
    </source>
</evidence>
<dbReference type="EMBL" id="PKMF04000351">
    <property type="protein sequence ID" value="KAK7836502.1"/>
    <property type="molecule type" value="Genomic_DNA"/>
</dbReference>
<evidence type="ECO:0000313" key="1">
    <source>
        <dbReference type="EMBL" id="KAK7836502.1"/>
    </source>
</evidence>
<dbReference type="Gene3D" id="1.25.40.10">
    <property type="entry name" value="Tetratricopeptide repeat domain"/>
    <property type="match status" value="1"/>
</dbReference>
<dbReference type="AlphaFoldDB" id="A0AAW0KC72"/>
<reference evidence="1 2" key="1">
    <citation type="journal article" date="2018" name="Sci. Data">
        <title>The draft genome sequence of cork oak.</title>
        <authorList>
            <person name="Ramos A.M."/>
            <person name="Usie A."/>
            <person name="Barbosa P."/>
            <person name="Barros P.M."/>
            <person name="Capote T."/>
            <person name="Chaves I."/>
            <person name="Simoes F."/>
            <person name="Abreu I."/>
            <person name="Carrasquinho I."/>
            <person name="Faro C."/>
            <person name="Guimaraes J.B."/>
            <person name="Mendonca D."/>
            <person name="Nobrega F."/>
            <person name="Rodrigues L."/>
            <person name="Saibo N.J.M."/>
            <person name="Varela M.C."/>
            <person name="Egas C."/>
            <person name="Matos J."/>
            <person name="Miguel C.M."/>
            <person name="Oliveira M.M."/>
            <person name="Ricardo C.P."/>
            <person name="Goncalves S."/>
        </authorList>
    </citation>
    <scope>NUCLEOTIDE SEQUENCE [LARGE SCALE GENOMIC DNA]</scope>
    <source>
        <strain evidence="2">cv. HL8</strain>
    </source>
</reference>